<protein>
    <submittedName>
        <fullName evidence="7">RDD family protein</fullName>
    </submittedName>
</protein>
<feature type="domain" description="RDD" evidence="6">
    <location>
        <begin position="26"/>
        <end position="153"/>
    </location>
</feature>
<evidence type="ECO:0000256" key="1">
    <source>
        <dbReference type="ARBA" id="ARBA00004141"/>
    </source>
</evidence>
<sequence>MDFTKFVLMNHVKVITSQNISIDYDVAGVGERIAARIIDLLLFFLIYLLFILIVSGLGLAFDNTGNLILLALYGSLFVFYDLLCEIFFNGQSVGKRILKIKVVSLDGYQPSVGQYFLRWLFRFVDFTLTMQVGALICVALSENKQRIGDIVAGTTLIKTVPRTQLEAIAFHPPTEELYKPLFPEVTSLNDQDITLIHDVLANFSKSGNNMLVYKMAMKAKDVLQVNIPNEMNEWEFLKQIVRDYSYLTSNTK</sequence>
<dbReference type="EMBL" id="JBHUPA010000008">
    <property type="protein sequence ID" value="MFD2963515.1"/>
    <property type="molecule type" value="Genomic_DNA"/>
</dbReference>
<evidence type="ECO:0000256" key="5">
    <source>
        <dbReference type="SAM" id="Phobius"/>
    </source>
</evidence>
<keyword evidence="4 5" id="KW-0472">Membrane</keyword>
<dbReference type="PANTHER" id="PTHR38480">
    <property type="entry name" value="SLR0254 PROTEIN"/>
    <property type="match status" value="1"/>
</dbReference>
<organism evidence="7 8">
    <name type="scientific">Olivibacter jilunii</name>
    <dbReference type="NCBI Taxonomy" id="985016"/>
    <lineage>
        <taxon>Bacteria</taxon>
        <taxon>Pseudomonadati</taxon>
        <taxon>Bacteroidota</taxon>
        <taxon>Sphingobacteriia</taxon>
        <taxon>Sphingobacteriales</taxon>
        <taxon>Sphingobacteriaceae</taxon>
        <taxon>Olivibacter</taxon>
    </lineage>
</organism>
<dbReference type="InterPro" id="IPR010432">
    <property type="entry name" value="RDD"/>
</dbReference>
<keyword evidence="3 5" id="KW-1133">Transmembrane helix</keyword>
<reference evidence="8" key="1">
    <citation type="journal article" date="2019" name="Int. J. Syst. Evol. Microbiol.">
        <title>The Global Catalogue of Microorganisms (GCM) 10K type strain sequencing project: providing services to taxonomists for standard genome sequencing and annotation.</title>
        <authorList>
            <consortium name="The Broad Institute Genomics Platform"/>
            <consortium name="The Broad Institute Genome Sequencing Center for Infectious Disease"/>
            <person name="Wu L."/>
            <person name="Ma J."/>
        </authorList>
    </citation>
    <scope>NUCLEOTIDE SEQUENCE [LARGE SCALE GENOMIC DNA]</scope>
    <source>
        <strain evidence="8">KCTC 23098</strain>
    </source>
</reference>
<dbReference type="Pfam" id="PF06271">
    <property type="entry name" value="RDD"/>
    <property type="match status" value="1"/>
</dbReference>
<keyword evidence="8" id="KW-1185">Reference proteome</keyword>
<comment type="subcellular location">
    <subcellularLocation>
        <location evidence="1">Membrane</location>
        <topology evidence="1">Multi-pass membrane protein</topology>
    </subcellularLocation>
</comment>
<comment type="caution">
    <text evidence="7">The sequence shown here is derived from an EMBL/GenBank/DDBJ whole genome shotgun (WGS) entry which is preliminary data.</text>
</comment>
<proteinExistence type="predicted"/>
<accession>A0ABW6B4H5</accession>
<feature type="transmembrane region" description="Helical" evidence="5">
    <location>
        <begin position="40"/>
        <end position="61"/>
    </location>
</feature>
<name>A0ABW6B4H5_9SPHI</name>
<dbReference type="PANTHER" id="PTHR38480:SF1">
    <property type="entry name" value="SLR0254 PROTEIN"/>
    <property type="match status" value="1"/>
</dbReference>
<keyword evidence="2 5" id="KW-0812">Transmembrane</keyword>
<evidence type="ECO:0000313" key="8">
    <source>
        <dbReference type="Proteomes" id="UP001597560"/>
    </source>
</evidence>
<gene>
    <name evidence="7" type="ORF">ACFS6J_17055</name>
</gene>
<evidence type="ECO:0000256" key="2">
    <source>
        <dbReference type="ARBA" id="ARBA00022692"/>
    </source>
</evidence>
<evidence type="ECO:0000313" key="7">
    <source>
        <dbReference type="EMBL" id="MFD2963515.1"/>
    </source>
</evidence>
<evidence type="ECO:0000256" key="3">
    <source>
        <dbReference type="ARBA" id="ARBA00022989"/>
    </source>
</evidence>
<dbReference type="Proteomes" id="UP001597560">
    <property type="component" value="Unassembled WGS sequence"/>
</dbReference>
<feature type="transmembrane region" description="Helical" evidence="5">
    <location>
        <begin position="67"/>
        <end position="88"/>
    </location>
</feature>
<evidence type="ECO:0000256" key="4">
    <source>
        <dbReference type="ARBA" id="ARBA00023136"/>
    </source>
</evidence>
<evidence type="ECO:0000259" key="6">
    <source>
        <dbReference type="Pfam" id="PF06271"/>
    </source>
</evidence>